<protein>
    <submittedName>
        <fullName evidence="1 2">Uncharacterized protein</fullName>
    </submittedName>
</protein>
<reference evidence="3" key="2">
    <citation type="submission" date="2010-05" db="EMBL/GenBank/DDBJ databases">
        <title>The genome sequence of Magnaporthe poae strain ATCC 64411.</title>
        <authorList>
            <person name="Ma L.-J."/>
            <person name="Dead R."/>
            <person name="Young S."/>
            <person name="Zeng Q."/>
            <person name="Koehrsen M."/>
            <person name="Alvarado L."/>
            <person name="Berlin A."/>
            <person name="Chapman S.B."/>
            <person name="Chen Z."/>
            <person name="Freedman E."/>
            <person name="Gellesch M."/>
            <person name="Goldberg J."/>
            <person name="Griggs A."/>
            <person name="Gujja S."/>
            <person name="Heilman E.R."/>
            <person name="Heiman D."/>
            <person name="Hepburn T."/>
            <person name="Howarth C."/>
            <person name="Jen D."/>
            <person name="Larson L."/>
            <person name="Mehta T."/>
            <person name="Neiman D."/>
            <person name="Pearson M."/>
            <person name="Roberts A."/>
            <person name="Saif S."/>
            <person name="Shea T."/>
            <person name="Shenoy N."/>
            <person name="Sisk P."/>
            <person name="Stolte C."/>
            <person name="Sykes S."/>
            <person name="Walk T."/>
            <person name="White J."/>
            <person name="Yandava C."/>
            <person name="Haas B."/>
            <person name="Nusbaum C."/>
            <person name="Birren B."/>
        </authorList>
    </citation>
    <scope>NUCLEOTIDE SEQUENCE [LARGE SCALE GENOMIC DNA]</scope>
    <source>
        <strain evidence="3">ATCC 64411 / 73-15</strain>
    </source>
</reference>
<proteinExistence type="predicted"/>
<evidence type="ECO:0000313" key="3">
    <source>
        <dbReference type="Proteomes" id="UP000011715"/>
    </source>
</evidence>
<reference evidence="1" key="3">
    <citation type="submission" date="2011-03" db="EMBL/GenBank/DDBJ databases">
        <title>Annotation of Magnaporthe poae ATCC 64411.</title>
        <authorList>
            <person name="Ma L.-J."/>
            <person name="Dead R."/>
            <person name="Young S.K."/>
            <person name="Zeng Q."/>
            <person name="Gargeya S."/>
            <person name="Fitzgerald M."/>
            <person name="Haas B."/>
            <person name="Abouelleil A."/>
            <person name="Alvarado L."/>
            <person name="Arachchi H.M."/>
            <person name="Berlin A."/>
            <person name="Brown A."/>
            <person name="Chapman S.B."/>
            <person name="Chen Z."/>
            <person name="Dunbar C."/>
            <person name="Freedman E."/>
            <person name="Gearin G."/>
            <person name="Gellesch M."/>
            <person name="Goldberg J."/>
            <person name="Griggs A."/>
            <person name="Gujja S."/>
            <person name="Heiman D."/>
            <person name="Howarth C."/>
            <person name="Larson L."/>
            <person name="Lui A."/>
            <person name="MacDonald P.J.P."/>
            <person name="Mehta T."/>
            <person name="Montmayeur A."/>
            <person name="Murphy C."/>
            <person name="Neiman D."/>
            <person name="Pearson M."/>
            <person name="Priest M."/>
            <person name="Roberts A."/>
            <person name="Saif S."/>
            <person name="Shea T."/>
            <person name="Shenoy N."/>
            <person name="Sisk P."/>
            <person name="Stolte C."/>
            <person name="Sykes S."/>
            <person name="Yandava C."/>
            <person name="Wortman J."/>
            <person name="Nusbaum C."/>
            <person name="Birren B."/>
        </authorList>
    </citation>
    <scope>NUCLEOTIDE SEQUENCE</scope>
    <source>
        <strain evidence="1">ATCC 64411</strain>
    </source>
</reference>
<dbReference type="VEuPathDB" id="FungiDB:MAPG_07818"/>
<dbReference type="EnsemblFungi" id="MAPG_07818T0">
    <property type="protein sequence ID" value="MAPG_07818T0"/>
    <property type="gene ID" value="MAPG_07818"/>
</dbReference>
<reference evidence="2" key="4">
    <citation type="journal article" date="2015" name="G3 (Bethesda)">
        <title>Genome sequences of three phytopathogenic species of the Magnaporthaceae family of fungi.</title>
        <authorList>
            <person name="Okagaki L.H."/>
            <person name="Nunes C.C."/>
            <person name="Sailsbery J."/>
            <person name="Clay B."/>
            <person name="Brown D."/>
            <person name="John T."/>
            <person name="Oh Y."/>
            <person name="Young N."/>
            <person name="Fitzgerald M."/>
            <person name="Haas B.J."/>
            <person name="Zeng Q."/>
            <person name="Young S."/>
            <person name="Adiconis X."/>
            <person name="Fan L."/>
            <person name="Levin J.Z."/>
            <person name="Mitchell T.K."/>
            <person name="Okubara P.A."/>
            <person name="Farman M.L."/>
            <person name="Kohn L.M."/>
            <person name="Birren B."/>
            <person name="Ma L.-J."/>
            <person name="Dean R.A."/>
        </authorList>
    </citation>
    <scope>NUCLEOTIDE SEQUENCE</scope>
    <source>
        <strain evidence="2">ATCC 64411 / 73-15</strain>
    </source>
</reference>
<dbReference type="EMBL" id="ADBL01001896">
    <property type="status" value="NOT_ANNOTATED_CDS"/>
    <property type="molecule type" value="Genomic_DNA"/>
</dbReference>
<name>A0A0C4E5P4_MAGP6</name>
<dbReference type="Proteomes" id="UP000011715">
    <property type="component" value="Unassembled WGS sequence"/>
</dbReference>
<dbReference type="EMBL" id="GL876972">
    <property type="protein sequence ID" value="KLU88835.1"/>
    <property type="molecule type" value="Genomic_DNA"/>
</dbReference>
<keyword evidence="3" id="KW-1185">Reference proteome</keyword>
<reference evidence="1" key="1">
    <citation type="submission" date="2010-05" db="EMBL/GenBank/DDBJ databases">
        <title>The Genome Sequence of Magnaporthe poae strain ATCC 64411.</title>
        <authorList>
            <consortium name="The Broad Institute Genome Sequencing Platform"/>
            <consortium name="Broad Institute Genome Sequencing Center for Infectious Disease"/>
            <person name="Ma L.-J."/>
            <person name="Dead R."/>
            <person name="Young S."/>
            <person name="Zeng Q."/>
            <person name="Koehrsen M."/>
            <person name="Alvarado L."/>
            <person name="Berlin A."/>
            <person name="Chapman S.B."/>
            <person name="Chen Z."/>
            <person name="Freedman E."/>
            <person name="Gellesch M."/>
            <person name="Goldberg J."/>
            <person name="Griggs A."/>
            <person name="Gujja S."/>
            <person name="Heilman E.R."/>
            <person name="Heiman D."/>
            <person name="Hepburn T."/>
            <person name="Howarth C."/>
            <person name="Jen D."/>
            <person name="Larson L."/>
            <person name="Mehta T."/>
            <person name="Neiman D."/>
            <person name="Pearson M."/>
            <person name="Roberts A."/>
            <person name="Saif S."/>
            <person name="Shea T."/>
            <person name="Shenoy N."/>
            <person name="Sisk P."/>
            <person name="Stolte C."/>
            <person name="Sykes S."/>
            <person name="Walk T."/>
            <person name="White J."/>
            <person name="Yandava C."/>
            <person name="Haas B."/>
            <person name="Nusbaum C."/>
            <person name="Birren B."/>
        </authorList>
    </citation>
    <scope>NUCLEOTIDE SEQUENCE</scope>
    <source>
        <strain evidence="1">ATCC 64411</strain>
    </source>
</reference>
<dbReference type="AlphaFoldDB" id="A0A0C4E5P4"/>
<gene>
    <name evidence="1" type="ORF">MAPG_07818</name>
</gene>
<accession>A0A0C4E5P4</accession>
<evidence type="ECO:0000313" key="1">
    <source>
        <dbReference type="EMBL" id="KLU88835.1"/>
    </source>
</evidence>
<evidence type="ECO:0000313" key="2">
    <source>
        <dbReference type="EnsemblFungi" id="MAPG_07818T0"/>
    </source>
</evidence>
<organism evidence="2 3">
    <name type="scientific">Magnaporthiopsis poae (strain ATCC 64411 / 73-15)</name>
    <name type="common">Kentucky bluegrass fungus</name>
    <name type="synonym">Magnaporthe poae</name>
    <dbReference type="NCBI Taxonomy" id="644358"/>
    <lineage>
        <taxon>Eukaryota</taxon>
        <taxon>Fungi</taxon>
        <taxon>Dikarya</taxon>
        <taxon>Ascomycota</taxon>
        <taxon>Pezizomycotina</taxon>
        <taxon>Sordariomycetes</taxon>
        <taxon>Sordariomycetidae</taxon>
        <taxon>Magnaporthales</taxon>
        <taxon>Magnaporthaceae</taxon>
        <taxon>Magnaporthiopsis</taxon>
    </lineage>
</organism>
<reference evidence="2" key="5">
    <citation type="submission" date="2015-06" db="UniProtKB">
        <authorList>
            <consortium name="EnsemblFungi"/>
        </authorList>
    </citation>
    <scope>IDENTIFICATION</scope>
    <source>
        <strain evidence="2">ATCC 64411</strain>
    </source>
</reference>
<sequence>MGGLFALLPDETCAKITRLSSGFPPPPPVQAAAGETRMTRRNTVDFLKKQVSVMQNPRALCLVSRGVNKLATARPLRSPAGLLPCRRMHSSRFPSLRPPADATPAARAAVETLGDPHNAKCFALVVAVLPRRREPLTLMPPDCRGQYGHYNVDEVLRGGPALHLPLDGGRDAMALRSLRRRQGGKAKKWTET</sequence>